<dbReference type="SMART" id="SM00382">
    <property type="entry name" value="AAA"/>
    <property type="match status" value="1"/>
</dbReference>
<dbReference type="GO" id="GO:0055085">
    <property type="term" value="P:transmembrane transport"/>
    <property type="evidence" value="ECO:0007669"/>
    <property type="project" value="UniProtKB-ARBA"/>
</dbReference>
<proteinExistence type="inferred from homology"/>
<dbReference type="HOGENOM" id="CLU_000604_1_23_11"/>
<dbReference type="CDD" id="cd03257">
    <property type="entry name" value="ABC_NikE_OppD_transporters"/>
    <property type="match status" value="1"/>
</dbReference>
<organism evidence="7 8">
    <name type="scientific">Candidatus Protofrankia datiscae</name>
    <dbReference type="NCBI Taxonomy" id="2716812"/>
    <lineage>
        <taxon>Bacteria</taxon>
        <taxon>Bacillati</taxon>
        <taxon>Actinomycetota</taxon>
        <taxon>Actinomycetes</taxon>
        <taxon>Frankiales</taxon>
        <taxon>Frankiaceae</taxon>
        <taxon>Protofrankia</taxon>
    </lineage>
</organism>
<gene>
    <name evidence="7" type="ordered locus">FsymDg_1961</name>
</gene>
<reference evidence="7 8" key="1">
    <citation type="submission" date="2011-05" db="EMBL/GenBank/DDBJ databases">
        <title>Complete sequence of chromosome of Frankia symbiont of Datisca glomerata.</title>
        <authorList>
            <consortium name="US DOE Joint Genome Institute"/>
            <person name="Lucas S."/>
            <person name="Han J."/>
            <person name="Lapidus A."/>
            <person name="Cheng J.-F."/>
            <person name="Goodwin L."/>
            <person name="Pitluck S."/>
            <person name="Peters L."/>
            <person name="Mikhailova N."/>
            <person name="Chertkov O."/>
            <person name="Teshima H."/>
            <person name="Han C."/>
            <person name="Tapia R."/>
            <person name="Land M."/>
            <person name="Hauser L."/>
            <person name="Kyrpides N."/>
            <person name="Ivanova N."/>
            <person name="Pagani I."/>
            <person name="Berry A."/>
            <person name="Pawlowski K."/>
            <person name="Persson T."/>
            <person name="Vanden Heuvel B."/>
            <person name="Benson D."/>
            <person name="Woyke T."/>
        </authorList>
    </citation>
    <scope>NUCLEOTIDE SEQUENCE [LARGE SCALE GENOMIC DNA]</scope>
    <source>
        <strain evidence="8">4085684</strain>
    </source>
</reference>
<evidence type="ECO:0000259" key="6">
    <source>
        <dbReference type="PROSITE" id="PS50893"/>
    </source>
</evidence>
<dbReference type="InterPro" id="IPR003593">
    <property type="entry name" value="AAA+_ATPase"/>
</dbReference>
<evidence type="ECO:0000313" key="8">
    <source>
        <dbReference type="Proteomes" id="UP000001549"/>
    </source>
</evidence>
<evidence type="ECO:0000256" key="2">
    <source>
        <dbReference type="ARBA" id="ARBA00022448"/>
    </source>
</evidence>
<dbReference type="PROSITE" id="PS00211">
    <property type="entry name" value="ABC_TRANSPORTER_1"/>
    <property type="match status" value="1"/>
</dbReference>
<dbReference type="GO" id="GO:0016887">
    <property type="term" value="F:ATP hydrolysis activity"/>
    <property type="evidence" value="ECO:0007669"/>
    <property type="project" value="InterPro"/>
</dbReference>
<protein>
    <submittedName>
        <fullName evidence="7">Nickel-transporting ATPase</fullName>
    </submittedName>
</protein>
<feature type="domain" description="ABC transporter" evidence="6">
    <location>
        <begin position="50"/>
        <end position="296"/>
    </location>
</feature>
<dbReference type="STRING" id="656024.FsymDg_1961"/>
<dbReference type="Pfam" id="PF00005">
    <property type="entry name" value="ABC_tran"/>
    <property type="match status" value="1"/>
</dbReference>
<dbReference type="KEGG" id="fsy:FsymDg_1961"/>
<dbReference type="InterPro" id="IPR003439">
    <property type="entry name" value="ABC_transporter-like_ATP-bd"/>
</dbReference>
<dbReference type="InterPro" id="IPR013563">
    <property type="entry name" value="Oligopep_ABC_C"/>
</dbReference>
<accession>F8AWP8</accession>
<dbReference type="Proteomes" id="UP000001549">
    <property type="component" value="Chromosome"/>
</dbReference>
<keyword evidence="4" id="KW-0067">ATP-binding</keyword>
<keyword evidence="2" id="KW-0813">Transport</keyword>
<dbReference type="GO" id="GO:0015833">
    <property type="term" value="P:peptide transport"/>
    <property type="evidence" value="ECO:0007669"/>
    <property type="project" value="InterPro"/>
</dbReference>
<dbReference type="PROSITE" id="PS50893">
    <property type="entry name" value="ABC_TRANSPORTER_2"/>
    <property type="match status" value="1"/>
</dbReference>
<evidence type="ECO:0000256" key="5">
    <source>
        <dbReference type="SAM" id="MobiDB-lite"/>
    </source>
</evidence>
<dbReference type="RefSeq" id="WP_013873337.1">
    <property type="nucleotide sequence ID" value="NC_015656.1"/>
</dbReference>
<dbReference type="PANTHER" id="PTHR43776">
    <property type="entry name" value="TRANSPORT ATP-BINDING PROTEIN"/>
    <property type="match status" value="1"/>
</dbReference>
<evidence type="ECO:0000256" key="1">
    <source>
        <dbReference type="ARBA" id="ARBA00005417"/>
    </source>
</evidence>
<sequence length="347" mass="36457">MSGSELVPAARKHSDAAGEPITAQLPADAGPAASTGPSHDLSPADDEPLLRVAGLRAGFHGPDGIIHTVLDGVDLTISPGEIVGLIGETGSGKTTLGRAIVGLVRPTAGTIRFEGAQIQGLRGRHRRALRRRGRIQFIFQDPLRSLDPAQRVADIVTEGLAIRRELDPAGRRQRAAEALVAVGLGPEFLDRLPGEISGGQRQRVAIARGIVTHPRLLICDEPVSALDAANRTHILRLLARLRDDQAIAMLIISHDLASMADVADRVAVLHNGRIVEEGPTARVFAAPTHPYTRLLIASSPRSARGLDPDSGSGADHGSSHDHDGSEHDGRDLDPATARPGPGNAVTG</sequence>
<name>F8AWP8_9ACTN</name>
<comment type="similarity">
    <text evidence="1">Belongs to the ABC transporter superfamily.</text>
</comment>
<feature type="region of interest" description="Disordered" evidence="5">
    <location>
        <begin position="301"/>
        <end position="347"/>
    </location>
</feature>
<dbReference type="GO" id="GO:0005524">
    <property type="term" value="F:ATP binding"/>
    <property type="evidence" value="ECO:0007669"/>
    <property type="project" value="UniProtKB-KW"/>
</dbReference>
<dbReference type="InterPro" id="IPR050319">
    <property type="entry name" value="ABC_transp_ATP-bind"/>
</dbReference>
<keyword evidence="3" id="KW-0547">Nucleotide-binding</keyword>
<dbReference type="InterPro" id="IPR027417">
    <property type="entry name" value="P-loop_NTPase"/>
</dbReference>
<dbReference type="InterPro" id="IPR017871">
    <property type="entry name" value="ABC_transporter-like_CS"/>
</dbReference>
<dbReference type="PANTHER" id="PTHR43776:SF7">
    <property type="entry name" value="D,D-DIPEPTIDE TRANSPORT ATP-BINDING PROTEIN DDPF-RELATED"/>
    <property type="match status" value="1"/>
</dbReference>
<dbReference type="eggNOG" id="COG4608">
    <property type="taxonomic scope" value="Bacteria"/>
</dbReference>
<dbReference type="Gene3D" id="3.40.50.300">
    <property type="entry name" value="P-loop containing nucleotide triphosphate hydrolases"/>
    <property type="match status" value="1"/>
</dbReference>
<evidence type="ECO:0000313" key="7">
    <source>
        <dbReference type="EMBL" id="AEH09393.1"/>
    </source>
</evidence>
<dbReference type="Pfam" id="PF08352">
    <property type="entry name" value="oligo_HPY"/>
    <property type="match status" value="1"/>
</dbReference>
<dbReference type="AlphaFoldDB" id="F8AWP8"/>
<evidence type="ECO:0000256" key="3">
    <source>
        <dbReference type="ARBA" id="ARBA00022741"/>
    </source>
</evidence>
<feature type="compositionally biased region" description="Basic and acidic residues" evidence="5">
    <location>
        <begin position="317"/>
        <end position="333"/>
    </location>
</feature>
<dbReference type="EMBL" id="CP002801">
    <property type="protein sequence ID" value="AEH09393.1"/>
    <property type="molecule type" value="Genomic_DNA"/>
</dbReference>
<dbReference type="SUPFAM" id="SSF52540">
    <property type="entry name" value="P-loop containing nucleoside triphosphate hydrolases"/>
    <property type="match status" value="1"/>
</dbReference>
<evidence type="ECO:0000256" key="4">
    <source>
        <dbReference type="ARBA" id="ARBA00022840"/>
    </source>
</evidence>
<feature type="region of interest" description="Disordered" evidence="5">
    <location>
        <begin position="1"/>
        <end position="46"/>
    </location>
</feature>
<keyword evidence="8" id="KW-1185">Reference proteome</keyword>